<feature type="active site" description="S-acetylcysteine intermediate" evidence="14">
    <location>
        <position position="416"/>
    </location>
</feature>
<evidence type="ECO:0000256" key="4">
    <source>
        <dbReference type="ARBA" id="ARBA00013214"/>
    </source>
</evidence>
<dbReference type="InterPro" id="IPR019777">
    <property type="entry name" value="Form_AcTrfase_GR_CS"/>
</dbReference>
<dbReference type="InterPro" id="IPR050244">
    <property type="entry name" value="Auton_GlycylRad_Cofactor"/>
</dbReference>
<keyword evidence="9 15" id="KW-0556">Organic radical</keyword>
<comment type="subunit">
    <text evidence="17">Homodimer.</text>
</comment>
<accession>A0A4P6EJU6</accession>
<dbReference type="OrthoDB" id="9803969at2"/>
<evidence type="ECO:0000256" key="11">
    <source>
        <dbReference type="ARBA" id="ARBA00023315"/>
    </source>
</evidence>
<evidence type="ECO:0000256" key="3">
    <source>
        <dbReference type="ARBA" id="ARBA00008375"/>
    </source>
</evidence>
<reference evidence="20 21" key="1">
    <citation type="submission" date="2019-01" db="EMBL/GenBank/DDBJ databases">
        <title>Genome sequencing of strain 2JSPR-7.</title>
        <authorList>
            <person name="Heo J."/>
            <person name="Kim S.-J."/>
            <person name="Kim J.-S."/>
            <person name="Hong S.-B."/>
            <person name="Kwon S.-W."/>
        </authorList>
    </citation>
    <scope>NUCLEOTIDE SEQUENCE [LARGE SCALE GENOMIC DNA]</scope>
    <source>
        <strain evidence="20 21">2JSPR-7</strain>
    </source>
</reference>
<dbReference type="EC" id="2.3.1.54" evidence="4 17"/>
<keyword evidence="6 17" id="KW-0963">Cytoplasm</keyword>
<evidence type="ECO:0000256" key="7">
    <source>
        <dbReference type="ARBA" id="ARBA00022526"/>
    </source>
</evidence>
<name>A0A4P6EJU6_9MICO</name>
<evidence type="ECO:0000256" key="5">
    <source>
        <dbReference type="ARBA" id="ARBA00013897"/>
    </source>
</evidence>
<evidence type="ECO:0000256" key="16">
    <source>
        <dbReference type="PROSITE-ProRule" id="PRU00493"/>
    </source>
</evidence>
<evidence type="ECO:0000256" key="1">
    <source>
        <dbReference type="ARBA" id="ARBA00004496"/>
    </source>
</evidence>
<dbReference type="KEGG" id="xyl:ET495_05755"/>
<dbReference type="UniPathway" id="UPA00920">
    <property type="reaction ID" value="UER00891"/>
</dbReference>
<dbReference type="Pfam" id="PF02901">
    <property type="entry name" value="PFL-like"/>
    <property type="match status" value="1"/>
</dbReference>
<gene>
    <name evidence="20" type="primary">pflB</name>
    <name evidence="20" type="ORF">ET495_05755</name>
</gene>
<dbReference type="EMBL" id="CP035495">
    <property type="protein sequence ID" value="QAY62834.1"/>
    <property type="molecule type" value="Genomic_DNA"/>
</dbReference>
<dbReference type="SUPFAM" id="SSF51998">
    <property type="entry name" value="PFL-like glycyl radical enzymes"/>
    <property type="match status" value="1"/>
</dbReference>
<feature type="domain" description="Glycine radical" evidence="18">
    <location>
        <begin position="630"/>
        <end position="753"/>
    </location>
</feature>
<dbReference type="Pfam" id="PF01228">
    <property type="entry name" value="Gly_radical"/>
    <property type="match status" value="1"/>
</dbReference>
<keyword evidence="11 17" id="KW-0012">Acyltransferase</keyword>
<keyword evidence="8 17" id="KW-0808">Transferase</keyword>
<dbReference type="PROSITE" id="PS51554">
    <property type="entry name" value="PFL"/>
    <property type="match status" value="1"/>
</dbReference>
<evidence type="ECO:0000313" key="21">
    <source>
        <dbReference type="Proteomes" id="UP000291758"/>
    </source>
</evidence>
<dbReference type="Proteomes" id="UP000291758">
    <property type="component" value="Chromosome"/>
</dbReference>
<feature type="modified residue" description="Glycine radical" evidence="15 16">
    <location>
        <position position="728"/>
    </location>
</feature>
<evidence type="ECO:0000259" key="19">
    <source>
        <dbReference type="PROSITE" id="PS51554"/>
    </source>
</evidence>
<dbReference type="InterPro" id="IPR004184">
    <property type="entry name" value="PFL_dom"/>
</dbReference>
<evidence type="ECO:0000256" key="13">
    <source>
        <dbReference type="ARBA" id="ARBA00049029"/>
    </source>
</evidence>
<dbReference type="PROSITE" id="PS00850">
    <property type="entry name" value="GLY_RADICAL_1"/>
    <property type="match status" value="1"/>
</dbReference>
<evidence type="ECO:0000256" key="17">
    <source>
        <dbReference type="RuleBase" id="RU368075"/>
    </source>
</evidence>
<keyword evidence="7 17" id="KW-0313">Glucose metabolism</keyword>
<dbReference type="GO" id="GO:0008861">
    <property type="term" value="F:formate C-acetyltransferase activity"/>
    <property type="evidence" value="ECO:0007669"/>
    <property type="project" value="UniProtKB-UniRule"/>
</dbReference>
<dbReference type="CDD" id="cd01678">
    <property type="entry name" value="PFL1"/>
    <property type="match status" value="1"/>
</dbReference>
<evidence type="ECO:0000256" key="9">
    <source>
        <dbReference type="ARBA" id="ARBA00022818"/>
    </source>
</evidence>
<dbReference type="Gene3D" id="3.20.70.20">
    <property type="match status" value="1"/>
</dbReference>
<dbReference type="PANTHER" id="PTHR30191">
    <property type="entry name" value="FORMATE ACETYLTRANSFERASE"/>
    <property type="match status" value="1"/>
</dbReference>
<dbReference type="GO" id="GO:0006006">
    <property type="term" value="P:glucose metabolic process"/>
    <property type="evidence" value="ECO:0007669"/>
    <property type="project" value="UniProtKB-UniRule"/>
</dbReference>
<comment type="subcellular location">
    <subcellularLocation>
        <location evidence="1 17">Cytoplasm</location>
    </subcellularLocation>
</comment>
<proteinExistence type="inferred from homology"/>
<comment type="similarity">
    <text evidence="3 17">Belongs to the glycyl radical enzyme (GRE) family. PFL subfamily.</text>
</comment>
<feature type="domain" description="PFL" evidence="19">
    <location>
        <begin position="9"/>
        <end position="623"/>
    </location>
</feature>
<evidence type="ECO:0000256" key="15">
    <source>
        <dbReference type="PIRSR" id="PIRSR000379-2"/>
    </source>
</evidence>
<keyword evidence="10 17" id="KW-0119">Carbohydrate metabolism</keyword>
<evidence type="ECO:0000256" key="14">
    <source>
        <dbReference type="PIRSR" id="PIRSR000379-1"/>
    </source>
</evidence>
<dbReference type="PROSITE" id="PS51149">
    <property type="entry name" value="GLY_RADICAL_2"/>
    <property type="match status" value="1"/>
</dbReference>
<evidence type="ECO:0000256" key="2">
    <source>
        <dbReference type="ARBA" id="ARBA00004809"/>
    </source>
</evidence>
<dbReference type="PIRSF" id="PIRSF000379">
    <property type="entry name" value="For_Ac_trans_1"/>
    <property type="match status" value="1"/>
</dbReference>
<protein>
    <recommendedName>
        <fullName evidence="5 17">Formate acetyltransferase</fullName>
        <ecNumber evidence="4 17">2.3.1.54</ecNumber>
    </recommendedName>
    <alternativeName>
        <fullName evidence="12 17">Pyruvate formate-lyase</fullName>
    </alternativeName>
</protein>
<dbReference type="RefSeq" id="WP_129203350.1">
    <property type="nucleotide sequence ID" value="NZ_CP035495.1"/>
</dbReference>
<keyword evidence="21" id="KW-1185">Reference proteome</keyword>
<dbReference type="PANTHER" id="PTHR30191:SF0">
    <property type="entry name" value="FORMATE ACETYLTRANSFERASE 1"/>
    <property type="match status" value="1"/>
</dbReference>
<evidence type="ECO:0000256" key="12">
    <source>
        <dbReference type="ARBA" id="ARBA00031063"/>
    </source>
</evidence>
<dbReference type="InterPro" id="IPR001150">
    <property type="entry name" value="Gly_radical"/>
</dbReference>
<evidence type="ECO:0000256" key="6">
    <source>
        <dbReference type="ARBA" id="ARBA00022490"/>
    </source>
</evidence>
<organism evidence="20 21">
    <name type="scientific">Xylanimonas allomyrinae</name>
    <dbReference type="NCBI Taxonomy" id="2509459"/>
    <lineage>
        <taxon>Bacteria</taxon>
        <taxon>Bacillati</taxon>
        <taxon>Actinomycetota</taxon>
        <taxon>Actinomycetes</taxon>
        <taxon>Micrococcales</taxon>
        <taxon>Promicromonosporaceae</taxon>
        <taxon>Xylanimonas</taxon>
    </lineage>
</organism>
<dbReference type="AlphaFoldDB" id="A0A4P6EJU6"/>
<evidence type="ECO:0000256" key="8">
    <source>
        <dbReference type="ARBA" id="ARBA00022679"/>
    </source>
</evidence>
<dbReference type="NCBIfam" id="TIGR01255">
    <property type="entry name" value="pyr_form_ly_1"/>
    <property type="match status" value="1"/>
</dbReference>
<comment type="catalytic activity">
    <reaction evidence="13 17">
        <text>formate + acetyl-CoA = pyruvate + CoA</text>
        <dbReference type="Rhea" id="RHEA:11844"/>
        <dbReference type="ChEBI" id="CHEBI:15361"/>
        <dbReference type="ChEBI" id="CHEBI:15740"/>
        <dbReference type="ChEBI" id="CHEBI:57287"/>
        <dbReference type="ChEBI" id="CHEBI:57288"/>
        <dbReference type="EC" id="2.3.1.54"/>
    </reaction>
</comment>
<evidence type="ECO:0000313" key="20">
    <source>
        <dbReference type="EMBL" id="QAY62834.1"/>
    </source>
</evidence>
<comment type="pathway">
    <text evidence="2 17">Fermentation; pyruvate fermentation; formate from pyruvate: step 1/1.</text>
</comment>
<feature type="active site" description="Cysteine radical intermediate" evidence="14">
    <location>
        <position position="417"/>
    </location>
</feature>
<sequence>MTTTASAADTITTAWAGFTNGPWQDKIDVRDFIQKNYTPYEGDDAFLAGPTARTTKVWETLAAMFPAEREKGVYDVDNKIPAGITAHAPGYISKDDEVIVGLQTDAPLKRAMMPFGGWRMVETSLKTYGYDVDPTLNEIFTKYRKTHNQGVFDAYSPAVRAARSSHVITGLPDAYGRGRIIGDYRRVALYGVDQLVAAKKIDKLSLDTEVFSEKVVREREEHAEQIRALGELKEMAASYGYDISGPATTAQEAVQWLYFGYLAAVKEQNGAAMSLGRVSTFLDIYFERDIAAGLLTEEQAQEIMDDFVIKLRIVRFLRTPEYDALFSGDPTWVTESIAGMGQDGRPLVTKNSFRMLQTLYNLGPAPEPNMTVLWSAALPQGFKDFCAKVSIDTSAVQYESDDTIRNHWGDDAAIACCVSPMAVGKQMQFFGARVNLAKTLLYAINGGKDEVTGKQVSPAVAPVEPGVALDYDDVRARFEKTMDWLAATYVEALNVIHYMHDKYAYERIEMALHDKEVLRTMACGIAGLAVATDSLSAIKYAKVTPVFDERGIVVDYETVGEFPTYGNDDDRADAIAVELVESFMAKIRSHKMYRDALPTQSVLTITSNVVYGKATGNTPDGRRAGEPFSPGANPMNGRDTHGMLASALSVAKLPYDEAQDGISLTNTVVPTGLGRTKEEQIANLAGLLDASVGADGYHMNVNVLVKETLEDAMEHPENYPQLTIRVSGYAVNFVRLTREQQLDVLSRTFHGAV</sequence>
<evidence type="ECO:0000259" key="18">
    <source>
        <dbReference type="PROSITE" id="PS51149"/>
    </source>
</evidence>
<evidence type="ECO:0000256" key="10">
    <source>
        <dbReference type="ARBA" id="ARBA00023277"/>
    </source>
</evidence>
<dbReference type="GO" id="GO:0005829">
    <property type="term" value="C:cytosol"/>
    <property type="evidence" value="ECO:0007669"/>
    <property type="project" value="TreeGrafter"/>
</dbReference>
<dbReference type="InterPro" id="IPR005949">
    <property type="entry name" value="Form_AcTrfase"/>
</dbReference>